<dbReference type="EMBL" id="JACBYQ010000001">
    <property type="protein sequence ID" value="NYE94202.1"/>
    <property type="molecule type" value="Genomic_DNA"/>
</dbReference>
<dbReference type="Pfam" id="PF02632">
    <property type="entry name" value="BioY"/>
    <property type="match status" value="1"/>
</dbReference>
<evidence type="ECO:0000256" key="3">
    <source>
        <dbReference type="SAM" id="MobiDB-lite"/>
    </source>
</evidence>
<comment type="caution">
    <text evidence="5">The sequence shown here is derived from an EMBL/GenBank/DDBJ whole genome shotgun (WGS) entry which is preliminary data.</text>
</comment>
<feature type="transmembrane region" description="Helical" evidence="4">
    <location>
        <begin position="58"/>
        <end position="76"/>
    </location>
</feature>
<accession>A0A7Y9LRE4</accession>
<organism evidence="5 6">
    <name type="scientific">Psychromicrobium silvestre</name>
    <dbReference type="NCBI Taxonomy" id="1645614"/>
    <lineage>
        <taxon>Bacteria</taxon>
        <taxon>Bacillati</taxon>
        <taxon>Actinomycetota</taxon>
        <taxon>Actinomycetes</taxon>
        <taxon>Micrococcales</taxon>
        <taxon>Micrococcaceae</taxon>
        <taxon>Psychromicrobium</taxon>
    </lineage>
</organism>
<feature type="transmembrane region" description="Helical" evidence="4">
    <location>
        <begin position="173"/>
        <end position="201"/>
    </location>
</feature>
<dbReference type="PIRSF" id="PIRSF016661">
    <property type="entry name" value="BioY"/>
    <property type="match status" value="1"/>
</dbReference>
<keyword evidence="2 4" id="KW-0472">Membrane</keyword>
<evidence type="ECO:0000256" key="2">
    <source>
        <dbReference type="PIRNR" id="PIRNR016661"/>
    </source>
</evidence>
<comment type="similarity">
    <text evidence="1 2">Belongs to the BioY family.</text>
</comment>
<keyword evidence="4" id="KW-1133">Transmembrane helix</keyword>
<name>A0A7Y9LRE4_9MICC</name>
<feature type="transmembrane region" description="Helical" evidence="4">
    <location>
        <begin position="33"/>
        <end position="52"/>
    </location>
</feature>
<dbReference type="PANTHER" id="PTHR34295">
    <property type="entry name" value="BIOTIN TRANSPORTER BIOY"/>
    <property type="match status" value="1"/>
</dbReference>
<keyword evidence="4" id="KW-0812">Transmembrane</keyword>
<sequence length="212" mass="22099">MNPRSAELNQQKSQQNPASTTGKVRRRWGAQDLSLIAVFAALLVVVAVVPPIQIGNLLSVPLTLQTLVITLTALLLGPGRAFAAVGLYLILGLVGLPIFAGFRGGIGLLAGPSAGYLLSFPLVAALVGALALLIVRRAWRLAPVLFAAAGVVGLVLNHALGIVGMMINGKLSLGAAFSADIIFIPGDLIKIVLAVLLALSLHRAFPRLLRDR</sequence>
<dbReference type="AlphaFoldDB" id="A0A7Y9LRE4"/>
<comment type="subcellular location">
    <subcellularLocation>
        <location evidence="2">Cell membrane</location>
        <topology evidence="2">Multi-pass membrane protein</topology>
    </subcellularLocation>
</comment>
<evidence type="ECO:0000313" key="6">
    <source>
        <dbReference type="Proteomes" id="UP000521748"/>
    </source>
</evidence>
<reference evidence="5 6" key="1">
    <citation type="submission" date="2020-07" db="EMBL/GenBank/DDBJ databases">
        <title>Sequencing the genomes of 1000 actinobacteria strains.</title>
        <authorList>
            <person name="Klenk H.-P."/>
        </authorList>
    </citation>
    <scope>NUCLEOTIDE SEQUENCE [LARGE SCALE GENOMIC DNA]</scope>
    <source>
        <strain evidence="5 6">DSM 102047</strain>
    </source>
</reference>
<feature type="transmembrane region" description="Helical" evidence="4">
    <location>
        <begin position="81"/>
        <end position="102"/>
    </location>
</feature>
<proteinExistence type="inferred from homology"/>
<feature type="compositionally biased region" description="Polar residues" evidence="3">
    <location>
        <begin position="7"/>
        <end position="22"/>
    </location>
</feature>
<gene>
    <name evidence="5" type="ORF">FHU41_000423</name>
</gene>
<dbReference type="InterPro" id="IPR003784">
    <property type="entry name" value="BioY"/>
</dbReference>
<dbReference type="Proteomes" id="UP000521748">
    <property type="component" value="Unassembled WGS sequence"/>
</dbReference>
<keyword evidence="6" id="KW-1185">Reference proteome</keyword>
<feature type="region of interest" description="Disordered" evidence="3">
    <location>
        <begin position="1"/>
        <end position="23"/>
    </location>
</feature>
<dbReference type="RefSeq" id="WP_343046220.1">
    <property type="nucleotide sequence ID" value="NZ_JACBYQ010000001.1"/>
</dbReference>
<evidence type="ECO:0000313" key="5">
    <source>
        <dbReference type="EMBL" id="NYE94202.1"/>
    </source>
</evidence>
<dbReference type="GO" id="GO:0015225">
    <property type="term" value="F:biotin transmembrane transporter activity"/>
    <property type="evidence" value="ECO:0007669"/>
    <property type="project" value="UniProtKB-UniRule"/>
</dbReference>
<evidence type="ECO:0000256" key="4">
    <source>
        <dbReference type="SAM" id="Phobius"/>
    </source>
</evidence>
<protein>
    <recommendedName>
        <fullName evidence="2">Biotin transporter</fullName>
    </recommendedName>
</protein>
<dbReference type="GO" id="GO:0005886">
    <property type="term" value="C:plasma membrane"/>
    <property type="evidence" value="ECO:0007669"/>
    <property type="project" value="UniProtKB-SubCell"/>
</dbReference>
<dbReference type="Gene3D" id="1.10.1760.20">
    <property type="match status" value="1"/>
</dbReference>
<feature type="transmembrane region" description="Helical" evidence="4">
    <location>
        <begin position="142"/>
        <end position="167"/>
    </location>
</feature>
<keyword evidence="2" id="KW-1003">Cell membrane</keyword>
<feature type="transmembrane region" description="Helical" evidence="4">
    <location>
        <begin position="114"/>
        <end position="135"/>
    </location>
</feature>
<dbReference type="PANTHER" id="PTHR34295:SF1">
    <property type="entry name" value="BIOTIN TRANSPORTER BIOY"/>
    <property type="match status" value="1"/>
</dbReference>
<evidence type="ECO:0000256" key="1">
    <source>
        <dbReference type="ARBA" id="ARBA00010692"/>
    </source>
</evidence>
<keyword evidence="2" id="KW-0813">Transport</keyword>